<reference evidence="12" key="1">
    <citation type="submission" date="2023-03" db="EMBL/GenBank/DDBJ databases">
        <authorList>
            <person name="Steffen K."/>
            <person name="Cardenas P."/>
        </authorList>
    </citation>
    <scope>NUCLEOTIDE SEQUENCE</scope>
</reference>
<dbReference type="FunFam" id="3.30.200.20:FF:000124">
    <property type="entry name" value="Cyclin-dependent kinase 4"/>
    <property type="match status" value="1"/>
</dbReference>
<feature type="binding site" evidence="10">
    <location>
        <position position="41"/>
    </location>
    <ligand>
        <name>ATP</name>
        <dbReference type="ChEBI" id="CHEBI:30616"/>
    </ligand>
</feature>
<accession>A0AA35WM99</accession>
<evidence type="ECO:0000256" key="6">
    <source>
        <dbReference type="ARBA" id="ARBA00022777"/>
    </source>
</evidence>
<dbReference type="InterPro" id="IPR011009">
    <property type="entry name" value="Kinase-like_dom_sf"/>
</dbReference>
<comment type="catalytic activity">
    <reaction evidence="8">
        <text>L-threonyl-[protein] + ATP = O-phospho-L-threonyl-[protein] + ADP + H(+)</text>
        <dbReference type="Rhea" id="RHEA:46608"/>
        <dbReference type="Rhea" id="RHEA-COMP:11060"/>
        <dbReference type="Rhea" id="RHEA-COMP:11605"/>
        <dbReference type="ChEBI" id="CHEBI:15378"/>
        <dbReference type="ChEBI" id="CHEBI:30013"/>
        <dbReference type="ChEBI" id="CHEBI:30616"/>
        <dbReference type="ChEBI" id="CHEBI:61977"/>
        <dbReference type="ChEBI" id="CHEBI:456216"/>
        <dbReference type="EC" id="2.7.11.22"/>
    </reaction>
</comment>
<dbReference type="Proteomes" id="UP001174909">
    <property type="component" value="Unassembled WGS sequence"/>
</dbReference>
<dbReference type="PROSITE" id="PS00107">
    <property type="entry name" value="PROTEIN_KINASE_ATP"/>
    <property type="match status" value="1"/>
</dbReference>
<evidence type="ECO:0000256" key="3">
    <source>
        <dbReference type="ARBA" id="ARBA00022527"/>
    </source>
</evidence>
<dbReference type="GO" id="GO:0005634">
    <property type="term" value="C:nucleus"/>
    <property type="evidence" value="ECO:0007669"/>
    <property type="project" value="UniProtKB-SubCell"/>
</dbReference>
<dbReference type="EMBL" id="CASHTH010002169">
    <property type="protein sequence ID" value="CAI8025614.1"/>
    <property type="molecule type" value="Genomic_DNA"/>
</dbReference>
<dbReference type="PANTHER" id="PTHR24056">
    <property type="entry name" value="CELL DIVISION PROTEIN KINASE"/>
    <property type="match status" value="1"/>
</dbReference>
<dbReference type="SMART" id="SM00220">
    <property type="entry name" value="S_TKc"/>
    <property type="match status" value="1"/>
</dbReference>
<keyword evidence="6 12" id="KW-0418">Kinase</keyword>
<comment type="subcellular location">
    <subcellularLocation>
        <location evidence="1">Nucleus</location>
    </subcellularLocation>
</comment>
<dbReference type="PANTHER" id="PTHR24056:SF233">
    <property type="entry name" value="CYCLIN-DEPENDENT KINASE 9"/>
    <property type="match status" value="1"/>
</dbReference>
<comment type="caution">
    <text evidence="12">The sequence shown here is derived from an EMBL/GenBank/DDBJ whole genome shotgun (WGS) entry which is preliminary data.</text>
</comment>
<keyword evidence="5 10" id="KW-0547">Nucleotide-binding</keyword>
<evidence type="ECO:0000313" key="13">
    <source>
        <dbReference type="Proteomes" id="UP001174909"/>
    </source>
</evidence>
<evidence type="ECO:0000313" key="12">
    <source>
        <dbReference type="EMBL" id="CAI8025614.1"/>
    </source>
</evidence>
<dbReference type="GO" id="GO:0005524">
    <property type="term" value="F:ATP binding"/>
    <property type="evidence" value="ECO:0007669"/>
    <property type="project" value="UniProtKB-UniRule"/>
</dbReference>
<gene>
    <name evidence="12" type="ORF">GBAR_LOCUS14772</name>
</gene>
<dbReference type="GO" id="GO:0004693">
    <property type="term" value="F:cyclin-dependent protein serine/threonine kinase activity"/>
    <property type="evidence" value="ECO:0007669"/>
    <property type="project" value="UniProtKB-EC"/>
</dbReference>
<evidence type="ECO:0000256" key="1">
    <source>
        <dbReference type="ARBA" id="ARBA00004123"/>
    </source>
</evidence>
<name>A0AA35WM99_GEOBA</name>
<dbReference type="InterPro" id="IPR017441">
    <property type="entry name" value="Protein_kinase_ATP_BS"/>
</dbReference>
<comment type="similarity">
    <text evidence="2">Belongs to the protein kinase superfamily. CMGC Ser/Thr protein kinase family. CDC2/CDKX subfamily.</text>
</comment>
<dbReference type="InterPro" id="IPR050108">
    <property type="entry name" value="CDK"/>
</dbReference>
<keyword evidence="13" id="KW-1185">Reference proteome</keyword>
<evidence type="ECO:0000256" key="9">
    <source>
        <dbReference type="ARBA" id="ARBA00048367"/>
    </source>
</evidence>
<dbReference type="SUPFAM" id="SSF56112">
    <property type="entry name" value="Protein kinase-like (PK-like)"/>
    <property type="match status" value="1"/>
</dbReference>
<keyword evidence="3" id="KW-0723">Serine/threonine-protein kinase</keyword>
<dbReference type="Pfam" id="PF00069">
    <property type="entry name" value="Pkinase"/>
    <property type="match status" value="1"/>
</dbReference>
<keyword evidence="4" id="KW-0808">Transferase</keyword>
<sequence>MCVPFCPDVAKYEKLTKVGQGTFGEVYKARDRESGKIVALKKVRMENEKEGFPMTALREIRILQLLNHENVINLVEVCRSKAPATQYNRERGSIFLVFDFCEHDLAGLLCCEEVRFSLQEIKSIMQQLFNALFFIHGVRILNRDMKSSNILITRSGVLKLGDFGLARAMSKGQVQRYTNRVITLWYRPPELFLGERNYATPIDMWGAGCIMCEMWTRRPIMQGDSEQKQISLISNLCGSITPEVWPGVESLELYCKLQLPSDQKRRIRERLRHYVRDMHAIDLIDKLLVLDPKKRLDSDGALNHDFFWEDPMPSQSDLAHTLSKVRRSMFVMHTSTARPGGGAGVPGAGGGAVAGNTNHFHDRVF</sequence>
<keyword evidence="7 10" id="KW-0067">ATP-binding</keyword>
<dbReference type="PROSITE" id="PS50011">
    <property type="entry name" value="PROTEIN_KINASE_DOM"/>
    <property type="match status" value="1"/>
</dbReference>
<dbReference type="GO" id="GO:0008353">
    <property type="term" value="F:RNA polymerase II CTD heptapeptide repeat kinase activity"/>
    <property type="evidence" value="ECO:0007669"/>
    <property type="project" value="TreeGrafter"/>
</dbReference>
<protein>
    <submittedName>
        <fullName evidence="12">Cyclin-dependent kinase 9</fullName>
    </submittedName>
</protein>
<feature type="domain" description="Protein kinase" evidence="11">
    <location>
        <begin position="12"/>
        <end position="307"/>
    </location>
</feature>
<evidence type="ECO:0000256" key="8">
    <source>
        <dbReference type="ARBA" id="ARBA00047811"/>
    </source>
</evidence>
<organism evidence="12 13">
    <name type="scientific">Geodia barretti</name>
    <name type="common">Barrett's horny sponge</name>
    <dbReference type="NCBI Taxonomy" id="519541"/>
    <lineage>
        <taxon>Eukaryota</taxon>
        <taxon>Metazoa</taxon>
        <taxon>Porifera</taxon>
        <taxon>Demospongiae</taxon>
        <taxon>Heteroscleromorpha</taxon>
        <taxon>Tetractinellida</taxon>
        <taxon>Astrophorina</taxon>
        <taxon>Geodiidae</taxon>
        <taxon>Geodia</taxon>
    </lineage>
</organism>
<dbReference type="CDD" id="cd07865">
    <property type="entry name" value="STKc_CDK9"/>
    <property type="match status" value="1"/>
</dbReference>
<proteinExistence type="inferred from homology"/>
<comment type="catalytic activity">
    <reaction evidence="9">
        <text>L-seryl-[protein] + ATP = O-phospho-L-seryl-[protein] + ADP + H(+)</text>
        <dbReference type="Rhea" id="RHEA:17989"/>
        <dbReference type="Rhea" id="RHEA-COMP:9863"/>
        <dbReference type="Rhea" id="RHEA-COMP:11604"/>
        <dbReference type="ChEBI" id="CHEBI:15378"/>
        <dbReference type="ChEBI" id="CHEBI:29999"/>
        <dbReference type="ChEBI" id="CHEBI:30616"/>
        <dbReference type="ChEBI" id="CHEBI:83421"/>
        <dbReference type="ChEBI" id="CHEBI:456216"/>
        <dbReference type="EC" id="2.7.11.22"/>
    </reaction>
</comment>
<dbReference type="AlphaFoldDB" id="A0AA35WM99"/>
<evidence type="ECO:0000256" key="5">
    <source>
        <dbReference type="ARBA" id="ARBA00022741"/>
    </source>
</evidence>
<dbReference type="Gene3D" id="1.10.510.10">
    <property type="entry name" value="Transferase(Phosphotransferase) domain 1"/>
    <property type="match status" value="1"/>
</dbReference>
<dbReference type="InterPro" id="IPR000719">
    <property type="entry name" value="Prot_kinase_dom"/>
</dbReference>
<evidence type="ECO:0000259" key="11">
    <source>
        <dbReference type="PROSITE" id="PS50011"/>
    </source>
</evidence>
<dbReference type="Gene3D" id="3.30.200.20">
    <property type="entry name" value="Phosphorylase Kinase, domain 1"/>
    <property type="match status" value="1"/>
</dbReference>
<evidence type="ECO:0000256" key="2">
    <source>
        <dbReference type="ARBA" id="ARBA00006485"/>
    </source>
</evidence>
<evidence type="ECO:0000256" key="4">
    <source>
        <dbReference type="ARBA" id="ARBA00022679"/>
    </source>
</evidence>
<evidence type="ECO:0000256" key="7">
    <source>
        <dbReference type="ARBA" id="ARBA00022840"/>
    </source>
</evidence>
<dbReference type="FunFam" id="1.10.510.10:FF:000203">
    <property type="entry name" value="Cyclin-dependent kinase 9"/>
    <property type="match status" value="1"/>
</dbReference>
<evidence type="ECO:0000256" key="10">
    <source>
        <dbReference type="PROSITE-ProRule" id="PRU10141"/>
    </source>
</evidence>